<keyword evidence="4" id="KW-1185">Reference proteome</keyword>
<dbReference type="InterPro" id="IPR003029">
    <property type="entry name" value="S1_domain"/>
</dbReference>
<dbReference type="Pfam" id="PF17783">
    <property type="entry name" value="WHD_CvfB"/>
    <property type="match status" value="1"/>
</dbReference>
<feature type="domain" description="S1 motif" evidence="2">
    <location>
        <begin position="155"/>
        <end position="220"/>
    </location>
</feature>
<dbReference type="Gene3D" id="1.10.10.10">
    <property type="entry name" value="Winged helix-like DNA-binding domain superfamily/Winged helix DNA-binding domain"/>
    <property type="match status" value="1"/>
</dbReference>
<dbReference type="InterPro" id="IPR048588">
    <property type="entry name" value="CvfB_S1_2nd"/>
</dbReference>
<dbReference type="OrthoDB" id="9801597at2"/>
<evidence type="ECO:0000256" key="1">
    <source>
        <dbReference type="PIRNR" id="PIRNR012524"/>
    </source>
</evidence>
<sequence length="302" mass="34146">MSLVAGTVQTLRVAREVPPYGYFLTDGSTDVLMHYNEIIGSRPQPGDELEVFIFHDTEDRLASTMKRPLLQLGELGRLRVADVNPRLGCFLEMGLGRQLLLPISELPERIEYRPLPGDEVYVRMDHDKAGRLLARTAREEELAKLVFTAPSAWRNEWVEGWVTKTLQMGSFVLIDGGVVGFGAYGLIPDSERPHPLRLGQRVRARVTYVREDGRVNLSMAERKEIGRVEDADRILSFLQERPNGSMPYSDETPADIVKQKFGISKSAFKRALGKLMREGRIRQEGSWTHLIPSGSAEEERKE</sequence>
<evidence type="ECO:0000313" key="4">
    <source>
        <dbReference type="Proteomes" id="UP000032633"/>
    </source>
</evidence>
<dbReference type="InterPro" id="IPR036388">
    <property type="entry name" value="WH-like_DNA-bd_sf"/>
</dbReference>
<dbReference type="InterPro" id="IPR014464">
    <property type="entry name" value="CvfB_fam"/>
</dbReference>
<organism evidence="3 4">
    <name type="scientific">Paenibacillus beijingensis</name>
    <dbReference type="NCBI Taxonomy" id="1126833"/>
    <lineage>
        <taxon>Bacteria</taxon>
        <taxon>Bacillati</taxon>
        <taxon>Bacillota</taxon>
        <taxon>Bacilli</taxon>
        <taxon>Bacillales</taxon>
        <taxon>Paenibacillaceae</taxon>
        <taxon>Paenibacillus</taxon>
    </lineage>
</organism>
<dbReference type="GO" id="GO:0003676">
    <property type="term" value="F:nucleic acid binding"/>
    <property type="evidence" value="ECO:0007669"/>
    <property type="project" value="InterPro"/>
</dbReference>
<accession>A0A0D5NLQ7</accession>
<dbReference type="AlphaFoldDB" id="A0A0D5NLQ7"/>
<dbReference type="HOGENOM" id="CLU_064885_0_0_9"/>
<dbReference type="Proteomes" id="UP000032633">
    <property type="component" value="Chromosome"/>
</dbReference>
<evidence type="ECO:0000313" key="3">
    <source>
        <dbReference type="EMBL" id="AJY76254.1"/>
    </source>
</evidence>
<gene>
    <name evidence="3" type="ORF">VN24_18920</name>
</gene>
<dbReference type="PIRSF" id="PIRSF012524">
    <property type="entry name" value="YitL_S1"/>
    <property type="match status" value="1"/>
</dbReference>
<protein>
    <submittedName>
        <fullName evidence="3">RNA-binding protein</fullName>
    </submittedName>
</protein>
<dbReference type="PATRIC" id="fig|1126833.4.peg.4161"/>
<dbReference type="Gene3D" id="2.40.50.140">
    <property type="entry name" value="Nucleic acid-binding proteins"/>
    <property type="match status" value="2"/>
</dbReference>
<dbReference type="PANTHER" id="PTHR37296:SF1">
    <property type="entry name" value="CONSERVED VIRULENCE FACTOR B"/>
    <property type="match status" value="1"/>
</dbReference>
<reference evidence="3 4" key="1">
    <citation type="journal article" date="2015" name="J. Biotechnol.">
        <title>Complete genome sequence of Paenibacillus beijingensis 7188(T) (=DSM 24997(T)), a novel rhizobacterium from jujube garden soil.</title>
        <authorList>
            <person name="Kwak Y."/>
            <person name="Shin J.H."/>
        </authorList>
    </citation>
    <scope>NUCLEOTIDE SEQUENCE [LARGE SCALE GENOMIC DNA]</scope>
    <source>
        <strain evidence="3 4">DSM 24997</strain>
    </source>
</reference>
<dbReference type="InterPro" id="IPR039566">
    <property type="entry name" value="CvfB_S1_st"/>
</dbReference>
<reference evidence="4" key="2">
    <citation type="submission" date="2015-03" db="EMBL/GenBank/DDBJ databases">
        <title>Genome sequence of Paenibacillus beijingensis strain DSM 24997T.</title>
        <authorList>
            <person name="Kwak Y."/>
            <person name="Shin J.-H."/>
        </authorList>
    </citation>
    <scope>NUCLEOTIDE SEQUENCE [LARGE SCALE GENOMIC DNA]</scope>
    <source>
        <strain evidence="4">DSM 24997</strain>
    </source>
</reference>
<dbReference type="PROSITE" id="PS50126">
    <property type="entry name" value="S1"/>
    <property type="match status" value="1"/>
</dbReference>
<dbReference type="Pfam" id="PF21191">
    <property type="entry name" value="CvfB_1st"/>
    <property type="match status" value="1"/>
</dbReference>
<proteinExistence type="inferred from homology"/>
<name>A0A0D5NLQ7_9BACL</name>
<dbReference type="PANTHER" id="PTHR37296">
    <property type="entry name" value="CONSERVED VIRULENCE FACTOR B"/>
    <property type="match status" value="1"/>
</dbReference>
<dbReference type="InterPro" id="IPR048587">
    <property type="entry name" value="CvfB_S1_3rd"/>
</dbReference>
<dbReference type="CDD" id="cd00164">
    <property type="entry name" value="S1_like"/>
    <property type="match status" value="1"/>
</dbReference>
<evidence type="ECO:0000259" key="2">
    <source>
        <dbReference type="PROSITE" id="PS50126"/>
    </source>
</evidence>
<dbReference type="Pfam" id="PF13509">
    <property type="entry name" value="S1_2"/>
    <property type="match status" value="1"/>
</dbReference>
<dbReference type="STRING" id="1126833.VN24_18920"/>
<dbReference type="InterPro" id="IPR040764">
    <property type="entry name" value="CvfB_WH"/>
</dbReference>
<dbReference type="KEGG" id="pbj:VN24_18920"/>
<dbReference type="RefSeq" id="WP_045671682.1">
    <property type="nucleotide sequence ID" value="NZ_CP011058.1"/>
</dbReference>
<dbReference type="EMBL" id="CP011058">
    <property type="protein sequence ID" value="AJY76254.1"/>
    <property type="molecule type" value="Genomic_DNA"/>
</dbReference>
<dbReference type="SMART" id="SM00316">
    <property type="entry name" value="S1"/>
    <property type="match status" value="3"/>
</dbReference>
<dbReference type="SUPFAM" id="SSF50249">
    <property type="entry name" value="Nucleic acid-binding proteins"/>
    <property type="match status" value="1"/>
</dbReference>
<comment type="similarity">
    <text evidence="1">Belongs to the CvfB family.</text>
</comment>
<dbReference type="Pfam" id="PF21543">
    <property type="entry name" value="CvfB_2nd"/>
    <property type="match status" value="1"/>
</dbReference>
<dbReference type="InterPro" id="IPR012340">
    <property type="entry name" value="NA-bd_OB-fold"/>
</dbReference>